<organism evidence="1">
    <name type="scientific">marine metagenome</name>
    <dbReference type="NCBI Taxonomy" id="408172"/>
    <lineage>
        <taxon>unclassified sequences</taxon>
        <taxon>metagenomes</taxon>
        <taxon>ecological metagenomes</taxon>
    </lineage>
</organism>
<protein>
    <recommendedName>
        <fullName evidence="2">DUF2911 domain-containing protein</fullName>
    </recommendedName>
</protein>
<evidence type="ECO:0000313" key="1">
    <source>
        <dbReference type="EMBL" id="SVC30351.1"/>
    </source>
</evidence>
<name>A0A382L645_9ZZZZ</name>
<dbReference type="AlphaFoldDB" id="A0A382L645"/>
<dbReference type="InterPro" id="IPR021314">
    <property type="entry name" value="DUF2911"/>
</dbReference>
<dbReference type="Pfam" id="PF11138">
    <property type="entry name" value="DUF2911"/>
    <property type="match status" value="1"/>
</dbReference>
<evidence type="ECO:0008006" key="2">
    <source>
        <dbReference type="Google" id="ProtNLM"/>
    </source>
</evidence>
<sequence>MLVGHFSKGDIRMRAMNKVSIAVIAVLLAATVTVVMEAQQRRPSTRGYTATQLGGSYDSEGAYEGGSWIDIHYGRPILRGRQGIFGEGAEYGQRLYAGAPLWRVGADETTTFTTEADLLIGGQRLAAGEYTIFADLANPTAWELIFTTWGVKEDFREENPNALWGAYGYTDEKDVMRTTMSVQTLGYSMDQLAIGFTDMAQQGGNFYVIWDNQLATVPVELAN</sequence>
<accession>A0A382L645</accession>
<dbReference type="EMBL" id="UINC01084061">
    <property type="protein sequence ID" value="SVC30351.1"/>
    <property type="molecule type" value="Genomic_DNA"/>
</dbReference>
<proteinExistence type="predicted"/>
<gene>
    <name evidence="1" type="ORF">METZ01_LOCUS283205</name>
</gene>
<reference evidence="1" key="1">
    <citation type="submission" date="2018-05" db="EMBL/GenBank/DDBJ databases">
        <authorList>
            <person name="Lanie J.A."/>
            <person name="Ng W.-L."/>
            <person name="Kazmierczak K.M."/>
            <person name="Andrzejewski T.M."/>
            <person name="Davidsen T.M."/>
            <person name="Wayne K.J."/>
            <person name="Tettelin H."/>
            <person name="Glass J.I."/>
            <person name="Rusch D."/>
            <person name="Podicherti R."/>
            <person name="Tsui H.-C.T."/>
            <person name="Winkler M.E."/>
        </authorList>
    </citation>
    <scope>NUCLEOTIDE SEQUENCE</scope>
</reference>